<reference evidence="1 2" key="1">
    <citation type="journal article" date="2018" name="Mol. Biol. Evol.">
        <title>Analysis of the draft genome of the red seaweed Gracilariopsis chorda provides insights into genome size evolution in Rhodophyta.</title>
        <authorList>
            <person name="Lee J."/>
            <person name="Yang E.C."/>
            <person name="Graf L."/>
            <person name="Yang J.H."/>
            <person name="Qiu H."/>
            <person name="Zel Zion U."/>
            <person name="Chan C.X."/>
            <person name="Stephens T.G."/>
            <person name="Weber A.P.M."/>
            <person name="Boo G.H."/>
            <person name="Boo S.M."/>
            <person name="Kim K.M."/>
            <person name="Shin Y."/>
            <person name="Jung M."/>
            <person name="Lee S.J."/>
            <person name="Yim H.S."/>
            <person name="Lee J.H."/>
            <person name="Bhattacharya D."/>
            <person name="Yoon H.S."/>
        </authorList>
    </citation>
    <scope>NUCLEOTIDE SEQUENCE [LARGE SCALE GENOMIC DNA]</scope>
    <source>
        <strain evidence="1 2">SKKU-2015</strain>
        <tissue evidence="1">Whole body</tissue>
    </source>
</reference>
<keyword evidence="2" id="KW-1185">Reference proteome</keyword>
<dbReference type="OrthoDB" id="10367869at2759"/>
<gene>
    <name evidence="1" type="ORF">BWQ96_01157</name>
</gene>
<dbReference type="AlphaFoldDB" id="A0A2V3J3S3"/>
<evidence type="ECO:0000313" key="1">
    <source>
        <dbReference type="EMBL" id="PXF49019.1"/>
    </source>
</evidence>
<accession>A0A2V3J3S3</accession>
<organism evidence="1 2">
    <name type="scientific">Gracilariopsis chorda</name>
    <dbReference type="NCBI Taxonomy" id="448386"/>
    <lineage>
        <taxon>Eukaryota</taxon>
        <taxon>Rhodophyta</taxon>
        <taxon>Florideophyceae</taxon>
        <taxon>Rhodymeniophycidae</taxon>
        <taxon>Gracilariales</taxon>
        <taxon>Gracilariaceae</taxon>
        <taxon>Gracilariopsis</taxon>
    </lineage>
</organism>
<name>A0A2V3J3S3_9FLOR</name>
<protein>
    <submittedName>
        <fullName evidence="1">Uncharacterized protein</fullName>
    </submittedName>
</protein>
<evidence type="ECO:0000313" key="2">
    <source>
        <dbReference type="Proteomes" id="UP000247409"/>
    </source>
</evidence>
<dbReference type="EMBL" id="NBIV01000009">
    <property type="protein sequence ID" value="PXF49019.1"/>
    <property type="molecule type" value="Genomic_DNA"/>
</dbReference>
<proteinExistence type="predicted"/>
<dbReference type="Proteomes" id="UP000247409">
    <property type="component" value="Unassembled WGS sequence"/>
</dbReference>
<sequence>MWPWNQTTQLNPVICALPNPSFKGAGRLVAARIDTDHPTGKGKVAITGRYTSKKDAFGIDAAYAIDDAHTIYASYGVTEEKLVALGIESGFTAFGKRSTFDLTYNPPKDSATLKAAVRQGKLKLTGIFSFDSLKKDTVKNHSERYEVDAKISGSESLKMSFDGKSRAAKVKLSRKLDPKNKLDAEYHHISAGSKAVVLTLKHAYNKAHTFSLGFNYGGKKCKVEWDCKTENGPWTVTTNFPFNASPLSGDLSIKRRFDF</sequence>
<comment type="caution">
    <text evidence="1">The sequence shown here is derived from an EMBL/GenBank/DDBJ whole genome shotgun (WGS) entry which is preliminary data.</text>
</comment>